<evidence type="ECO:0000256" key="12">
    <source>
        <dbReference type="ARBA" id="ARBA00033413"/>
    </source>
</evidence>
<organism evidence="15">
    <name type="scientific">Wolinella succinogenes (strain ATCC 29543 / DSM 1740 / CCUG 13145 / JCM 31913 / LMG 7466 / NCTC 11488 / FDC 602W)</name>
    <name type="common">Vibrio succinogenes</name>
    <dbReference type="NCBI Taxonomy" id="273121"/>
    <lineage>
        <taxon>Bacteria</taxon>
        <taxon>Pseudomonadati</taxon>
        <taxon>Campylobacterota</taxon>
        <taxon>Epsilonproteobacteria</taxon>
        <taxon>Campylobacterales</taxon>
        <taxon>Helicobacteraceae</taxon>
        <taxon>Wolinella</taxon>
    </lineage>
</organism>
<dbReference type="GO" id="GO:0046654">
    <property type="term" value="P:tetrahydrofolate biosynthetic process"/>
    <property type="evidence" value="ECO:0007669"/>
    <property type="project" value="UniProtKB-UniPathway"/>
</dbReference>
<dbReference type="PROSITE" id="PS00794">
    <property type="entry name" value="HPPK"/>
    <property type="match status" value="1"/>
</dbReference>
<dbReference type="Gene3D" id="3.30.70.560">
    <property type="entry name" value="7,8-Dihydro-6-hydroxymethylpterin-pyrophosphokinase HPPK"/>
    <property type="match status" value="1"/>
</dbReference>
<evidence type="ECO:0000256" key="9">
    <source>
        <dbReference type="ARBA" id="ARBA00022909"/>
    </source>
</evidence>
<dbReference type="Pfam" id="PF01288">
    <property type="entry name" value="HPPK"/>
    <property type="match status" value="1"/>
</dbReference>
<dbReference type="GO" id="GO:0016301">
    <property type="term" value="F:kinase activity"/>
    <property type="evidence" value="ECO:0007669"/>
    <property type="project" value="UniProtKB-KW"/>
</dbReference>
<dbReference type="HOGENOM" id="CLU_097916_5_0_7"/>
<dbReference type="EMBL" id="BX571661">
    <property type="protein sequence ID" value="CAE10674.1"/>
    <property type="molecule type" value="Genomic_DNA"/>
</dbReference>
<dbReference type="PANTHER" id="PTHR43071">
    <property type="entry name" value="2-AMINO-4-HYDROXY-6-HYDROXYMETHYLDIHYDROPTERIDINE PYROPHOSPHOKINASE"/>
    <property type="match status" value="1"/>
</dbReference>
<evidence type="ECO:0000256" key="2">
    <source>
        <dbReference type="ARBA" id="ARBA00005810"/>
    </source>
</evidence>
<evidence type="ECO:0000256" key="6">
    <source>
        <dbReference type="ARBA" id="ARBA00022741"/>
    </source>
</evidence>
<keyword evidence="9" id="KW-0289">Folate biosynthesis</keyword>
<keyword evidence="15" id="KW-1185">Reference proteome</keyword>
<evidence type="ECO:0000256" key="7">
    <source>
        <dbReference type="ARBA" id="ARBA00022777"/>
    </source>
</evidence>
<dbReference type="InterPro" id="IPR035907">
    <property type="entry name" value="Hppk_sf"/>
</dbReference>
<comment type="function">
    <text evidence="10">Catalyzes the transfer of pyrophosphate from adenosine triphosphate (ATP) to 6-hydroxymethyl-7,8-dihydropterin, an enzymatic step in folate biosynthesis pathway.</text>
</comment>
<dbReference type="GO" id="GO:0005524">
    <property type="term" value="F:ATP binding"/>
    <property type="evidence" value="ECO:0007669"/>
    <property type="project" value="UniProtKB-KW"/>
</dbReference>
<keyword evidence="5" id="KW-0808">Transferase</keyword>
<evidence type="ECO:0000256" key="8">
    <source>
        <dbReference type="ARBA" id="ARBA00022840"/>
    </source>
</evidence>
<dbReference type="PANTHER" id="PTHR43071:SF1">
    <property type="entry name" value="2-AMINO-4-HYDROXY-6-HYDROXYMETHYLDIHYDROPTERIDINE PYROPHOSPHOKINASE"/>
    <property type="match status" value="1"/>
</dbReference>
<evidence type="ECO:0000256" key="3">
    <source>
        <dbReference type="ARBA" id="ARBA00013253"/>
    </source>
</evidence>
<evidence type="ECO:0000313" key="15">
    <source>
        <dbReference type="Proteomes" id="UP000000422"/>
    </source>
</evidence>
<evidence type="ECO:0000259" key="13">
    <source>
        <dbReference type="PROSITE" id="PS00794"/>
    </source>
</evidence>
<dbReference type="SUPFAM" id="SSF55083">
    <property type="entry name" value="6-hydroxymethyl-7,8-dihydropterin pyrophosphokinase, HPPK"/>
    <property type="match status" value="1"/>
</dbReference>
<dbReference type="AlphaFoldDB" id="Q7M8I3"/>
<protein>
    <recommendedName>
        <fullName evidence="4">2-amino-4-hydroxy-6-hydroxymethyldihydropteridine pyrophosphokinase</fullName>
        <ecNumber evidence="3">2.7.6.3</ecNumber>
    </recommendedName>
    <alternativeName>
        <fullName evidence="11">6-hydroxymethyl-7,8-dihydropterin pyrophosphokinase</fullName>
    </alternativeName>
    <alternativeName>
        <fullName evidence="12">7,8-dihydro-6-hydroxymethylpterin-pyrophosphokinase</fullName>
    </alternativeName>
</protein>
<dbReference type="InterPro" id="IPR000550">
    <property type="entry name" value="Hppk"/>
</dbReference>
<dbReference type="KEGG" id="wsu:WS1643"/>
<dbReference type="GO" id="GO:0046656">
    <property type="term" value="P:folic acid biosynthetic process"/>
    <property type="evidence" value="ECO:0007669"/>
    <property type="project" value="UniProtKB-KW"/>
</dbReference>
<keyword evidence="7 14" id="KW-0418">Kinase</keyword>
<evidence type="ECO:0000256" key="10">
    <source>
        <dbReference type="ARBA" id="ARBA00029409"/>
    </source>
</evidence>
<dbReference type="GO" id="GO:0003848">
    <property type="term" value="F:2-amino-4-hydroxy-6-hydroxymethyldihydropteridine diphosphokinase activity"/>
    <property type="evidence" value="ECO:0007669"/>
    <property type="project" value="UniProtKB-EC"/>
</dbReference>
<reference evidence="14 15" key="1">
    <citation type="journal article" date="2003" name="Proc. Natl. Acad. Sci. U.S.A.">
        <title>Complete genome sequence and analysis of Wolinella succinogenes.</title>
        <authorList>
            <person name="Baar C."/>
            <person name="Eppinger M."/>
            <person name="Raddatz G."/>
            <person name="Simon JM."/>
            <person name="Lanz C."/>
            <person name="Klimmek O."/>
            <person name="Nandakumar R."/>
            <person name="Gross R."/>
            <person name="Rosinus A."/>
            <person name="Keller H."/>
            <person name="Jagtap P."/>
            <person name="Linke B."/>
            <person name="Meyer F."/>
            <person name="Lederer H."/>
            <person name="Schuster S.C."/>
        </authorList>
    </citation>
    <scope>NUCLEOTIDE SEQUENCE [LARGE SCALE GENOMIC DNA]</scope>
    <source>
        <strain evidence="15">ATCC 29543 / DSM 1740 / CCUG 13145 / JCM 31913 / LMG 7466 / NCTC 11488 / FDC 602W</strain>
    </source>
</reference>
<evidence type="ECO:0000256" key="1">
    <source>
        <dbReference type="ARBA" id="ARBA00005051"/>
    </source>
</evidence>
<dbReference type="EC" id="2.7.6.3" evidence="3"/>
<keyword evidence="8" id="KW-0067">ATP-binding</keyword>
<dbReference type="CDD" id="cd00483">
    <property type="entry name" value="HPPK"/>
    <property type="match status" value="1"/>
</dbReference>
<comment type="pathway">
    <text evidence="1">Cofactor biosynthesis; tetrahydrofolate biosynthesis; 2-amino-4-hydroxy-6-hydroxymethyl-7,8-dihydropteridine diphosphate from 7,8-dihydroneopterin triphosphate: step 4/4.</text>
</comment>
<dbReference type="UniPathway" id="UPA00077">
    <property type="reaction ID" value="UER00155"/>
</dbReference>
<dbReference type="Proteomes" id="UP000000422">
    <property type="component" value="Chromosome"/>
</dbReference>
<accession>Q7M8I3</accession>
<dbReference type="NCBIfam" id="TIGR01498">
    <property type="entry name" value="folK"/>
    <property type="match status" value="1"/>
</dbReference>
<keyword evidence="6" id="KW-0547">Nucleotide-binding</keyword>
<evidence type="ECO:0000313" key="14">
    <source>
        <dbReference type="EMBL" id="CAE10674.1"/>
    </source>
</evidence>
<sequence>MIIAPLGENRALCYDKFFPSPFRPSSKRYEVVIGVGGNLGEVPRSLQGLFRALQKAKRVDIISTSPLYYNPAFGYTEQAPFYNATMRLGWSGGYGEFFAYTSYLERRFGRPRKRAFKNAPRSLDIDILFFDGMKIKTPSLTIPHPCWAERDFVLIPLMLDS</sequence>
<dbReference type="STRING" id="273121.WS1643"/>
<evidence type="ECO:0000256" key="4">
    <source>
        <dbReference type="ARBA" id="ARBA00016218"/>
    </source>
</evidence>
<name>Q7M8I3_WOLSU</name>
<proteinExistence type="inferred from homology"/>
<gene>
    <name evidence="14" type="primary">FOLK</name>
    <name evidence="14" type="ordered locus">WS1643</name>
</gene>
<evidence type="ECO:0000256" key="11">
    <source>
        <dbReference type="ARBA" id="ARBA00029766"/>
    </source>
</evidence>
<feature type="domain" description="7,8-dihydro-6-hydroxymethylpterin-pyrophosphokinase" evidence="13">
    <location>
        <begin position="117"/>
        <end position="128"/>
    </location>
</feature>
<dbReference type="eggNOG" id="COG0801">
    <property type="taxonomic scope" value="Bacteria"/>
</dbReference>
<evidence type="ECO:0000256" key="5">
    <source>
        <dbReference type="ARBA" id="ARBA00022679"/>
    </source>
</evidence>
<dbReference type="RefSeq" id="WP_011139458.1">
    <property type="nucleotide sequence ID" value="NC_005090.1"/>
</dbReference>
<comment type="similarity">
    <text evidence="2">Belongs to the HPPK family.</text>
</comment>